<dbReference type="AlphaFoldDB" id="B9XK39"/>
<keyword evidence="2" id="KW-1185">Reference proteome</keyword>
<evidence type="ECO:0000313" key="1">
    <source>
        <dbReference type="EMBL" id="EEF59862.1"/>
    </source>
</evidence>
<gene>
    <name evidence="1" type="ORF">Cflav_PD2869</name>
</gene>
<reference evidence="1 2" key="1">
    <citation type="journal article" date="2011" name="J. Bacteriol.">
        <title>Genome sequence of 'Pedosphaera parvula' Ellin514, an aerobic Verrucomicrobial isolate from pasture soil.</title>
        <authorList>
            <person name="Kant R."/>
            <person name="van Passel M.W."/>
            <person name="Sangwan P."/>
            <person name="Palva A."/>
            <person name="Lucas S."/>
            <person name="Copeland A."/>
            <person name="Lapidus A."/>
            <person name="Glavina Del Rio T."/>
            <person name="Dalin E."/>
            <person name="Tice H."/>
            <person name="Bruce D."/>
            <person name="Goodwin L."/>
            <person name="Pitluck S."/>
            <person name="Chertkov O."/>
            <person name="Larimer F.W."/>
            <person name="Land M.L."/>
            <person name="Hauser L."/>
            <person name="Brettin T.S."/>
            <person name="Detter J.C."/>
            <person name="Han S."/>
            <person name="de Vos W.M."/>
            <person name="Janssen P.H."/>
            <person name="Smidt H."/>
        </authorList>
    </citation>
    <scope>NUCLEOTIDE SEQUENCE [LARGE SCALE GENOMIC DNA]</scope>
    <source>
        <strain evidence="1 2">Ellin514</strain>
    </source>
</reference>
<dbReference type="STRING" id="320771.Cflav_PD2869"/>
<proteinExistence type="predicted"/>
<organism evidence="1 2">
    <name type="scientific">Pedosphaera parvula (strain Ellin514)</name>
    <dbReference type="NCBI Taxonomy" id="320771"/>
    <lineage>
        <taxon>Bacteria</taxon>
        <taxon>Pseudomonadati</taxon>
        <taxon>Verrucomicrobiota</taxon>
        <taxon>Pedosphaerae</taxon>
        <taxon>Pedosphaerales</taxon>
        <taxon>Pedosphaeraceae</taxon>
        <taxon>Pedosphaera</taxon>
    </lineage>
</organism>
<accession>B9XK39</accession>
<protein>
    <submittedName>
        <fullName evidence="1">Uncharacterized protein</fullName>
    </submittedName>
</protein>
<dbReference type="EMBL" id="ABOX02000023">
    <property type="protein sequence ID" value="EEF59862.1"/>
    <property type="molecule type" value="Genomic_DNA"/>
</dbReference>
<comment type="caution">
    <text evidence="1">The sequence shown here is derived from an EMBL/GenBank/DDBJ whole genome shotgun (WGS) entry which is preliminary data.</text>
</comment>
<sequence length="80" mass="9013">MIERIGNDFRMFAKNGVNRATEVAAAFAMNDADLQNATLLTGGEVVKNKVFDLARSKGVQIQNSVDRQLDRFVFVHDQIW</sequence>
<evidence type="ECO:0000313" key="2">
    <source>
        <dbReference type="Proteomes" id="UP000003688"/>
    </source>
</evidence>
<name>B9XK39_PEDPL</name>
<dbReference type="Proteomes" id="UP000003688">
    <property type="component" value="Unassembled WGS sequence"/>
</dbReference>